<dbReference type="AlphaFoldDB" id="A0A1H9XAJ1"/>
<reference evidence="2" key="1">
    <citation type="submission" date="2016-10" db="EMBL/GenBank/DDBJ databases">
        <authorList>
            <person name="Varghese N."/>
            <person name="Submissions S."/>
        </authorList>
    </citation>
    <scope>NUCLEOTIDE SEQUENCE [LARGE SCALE GENOMIC DNA]</scope>
    <source>
        <strain evidence="2">CGMCC 1.6963</strain>
    </source>
</reference>
<protein>
    <submittedName>
        <fullName evidence="1">Uncharacterized protein</fullName>
    </submittedName>
</protein>
<name>A0A1H9XAJ1_9MICO</name>
<dbReference type="Proteomes" id="UP000199019">
    <property type="component" value="Unassembled WGS sequence"/>
</dbReference>
<evidence type="ECO:0000313" key="1">
    <source>
        <dbReference type="EMBL" id="SES43079.1"/>
    </source>
</evidence>
<dbReference type="RefSeq" id="WP_091761216.1">
    <property type="nucleotide sequence ID" value="NZ_FOHB01000007.1"/>
</dbReference>
<accession>A0A1H9XAJ1</accession>
<proteinExistence type="predicted"/>
<organism evidence="1 2">
    <name type="scientific">Pedococcus cremeus</name>
    <dbReference type="NCBI Taxonomy" id="587636"/>
    <lineage>
        <taxon>Bacteria</taxon>
        <taxon>Bacillati</taxon>
        <taxon>Actinomycetota</taxon>
        <taxon>Actinomycetes</taxon>
        <taxon>Micrococcales</taxon>
        <taxon>Intrasporangiaceae</taxon>
        <taxon>Pedococcus</taxon>
    </lineage>
</organism>
<keyword evidence="2" id="KW-1185">Reference proteome</keyword>
<dbReference type="EMBL" id="FOHB01000007">
    <property type="protein sequence ID" value="SES43079.1"/>
    <property type="molecule type" value="Genomic_DNA"/>
</dbReference>
<dbReference type="STRING" id="587636.SAMN05216199_3566"/>
<sequence>MVDVLDAQRQALDPLRTALLAAARAEAEQLRRSAAEEGQALVDGAREQAARVLASAAAEGEADGRELAARAASRAEQRARAIVLEAQHTAYRQLVEAARRAVALALREPDRRAALEAALRTSLGGEAELGDTADGGLWARAPDGRTVDGSVGTLVAQAMEGLDLEQLWCPG</sequence>
<evidence type="ECO:0000313" key="2">
    <source>
        <dbReference type="Proteomes" id="UP000199019"/>
    </source>
</evidence>
<gene>
    <name evidence="1" type="ORF">SAMN05216199_3566</name>
</gene>